<name>G0MSR6_CAEBE</name>
<protein>
    <submittedName>
        <fullName evidence="1">Uncharacterized protein</fullName>
    </submittedName>
</protein>
<dbReference type="EMBL" id="GL379810">
    <property type="protein sequence ID" value="EGT43169.1"/>
    <property type="molecule type" value="Genomic_DNA"/>
</dbReference>
<dbReference type="HOGENOM" id="CLU_832167_0_0_1"/>
<reference evidence="2" key="1">
    <citation type="submission" date="2011-07" db="EMBL/GenBank/DDBJ databases">
        <authorList>
            <consortium name="Caenorhabditis brenneri Sequencing and Analysis Consortium"/>
            <person name="Wilson R.K."/>
        </authorList>
    </citation>
    <scope>NUCLEOTIDE SEQUENCE [LARGE SCALE GENOMIC DNA]</scope>
    <source>
        <strain evidence="2">PB2801</strain>
    </source>
</reference>
<sequence>MDRTAEIPSKPTKGPLARVAKMEPAIRDNSSIPVMKNFNSGFDTKPQSFEQEQHDLSNAVKIAGIILDLEVKKIDGSILNRTDLQKFFVAIHRRVMELKHKEDDRMEIACRSRNGRDVSKEEKRLKHVAKTLIVFYHDVNLAIAKTVEDFDRIKAKFDKNKCQQTFTSDVQKLIHRYCGDLKDAIYPDCEIFDEIVSHIHGYDIHYRPNEVDRRYSYTTENNRTRNRRNMNSPPPEYYRPENFDEIGAFASTADQIEMRLKRQTDFLRKLLYKKNFSDCTELVRTVPMVMPYVMLIDGRRRKTGPIILPDGFPKEDVGRYLQEHAPGYFFRLSD</sequence>
<gene>
    <name evidence="1" type="ORF">CAEBREN_02948</name>
</gene>
<accession>G0MSR6</accession>
<keyword evidence="2" id="KW-1185">Reference proteome</keyword>
<proteinExistence type="predicted"/>
<dbReference type="InParanoid" id="G0MSR6"/>
<organism evidence="2">
    <name type="scientific">Caenorhabditis brenneri</name>
    <name type="common">Nematode worm</name>
    <dbReference type="NCBI Taxonomy" id="135651"/>
    <lineage>
        <taxon>Eukaryota</taxon>
        <taxon>Metazoa</taxon>
        <taxon>Ecdysozoa</taxon>
        <taxon>Nematoda</taxon>
        <taxon>Chromadorea</taxon>
        <taxon>Rhabditida</taxon>
        <taxon>Rhabditina</taxon>
        <taxon>Rhabditomorpha</taxon>
        <taxon>Rhabditoidea</taxon>
        <taxon>Rhabditidae</taxon>
        <taxon>Peloderinae</taxon>
        <taxon>Caenorhabditis</taxon>
    </lineage>
</organism>
<evidence type="ECO:0000313" key="2">
    <source>
        <dbReference type="Proteomes" id="UP000008068"/>
    </source>
</evidence>
<dbReference type="AlphaFoldDB" id="G0MSR6"/>
<evidence type="ECO:0000313" key="1">
    <source>
        <dbReference type="EMBL" id="EGT43169.1"/>
    </source>
</evidence>
<dbReference type="Proteomes" id="UP000008068">
    <property type="component" value="Unassembled WGS sequence"/>
</dbReference>